<feature type="compositionally biased region" description="Low complexity" evidence="1">
    <location>
        <begin position="122"/>
        <end position="153"/>
    </location>
</feature>
<protein>
    <recommendedName>
        <fullName evidence="3">Putative auto-transporter adhesin head GIN domain-containing protein</fullName>
    </recommendedName>
</protein>
<sequence length="341" mass="34763">MRTNTALLLTGVLLSFAFAAGYAGNVAAGVYGEGDQAQLEVTGTSGTEFSGSCTVGEGEPEEINGQVPATFTYDLEGKPLNCEVSSAGDVQVELTVGENVHSVQRFSGGTLNLTYDNGSISSVTSSSGSTTQVSSSSSEVVSSSTGATAQGSSDVTSESRDVSGFDEVELQGIGNLSIQQADSESLTVEAEEGVLPKIRTEVVDNRLILGPDPNTSIQTTQQINYTLTVKDLNALKVSGSGDIEAEGISTDKLTVAISGAGDVKVSGKADSQEVDISGTGAYHAKDLESKDAKIDVAGAGSATVNVSDELNAEVSGSGSVKYIGDPTVNQDVSGVGRVSKY</sequence>
<dbReference type="InterPro" id="IPR021255">
    <property type="entry name" value="DUF2807"/>
</dbReference>
<accession>A0A6J4PT63</accession>
<dbReference type="Gene3D" id="2.160.20.120">
    <property type="match status" value="1"/>
</dbReference>
<evidence type="ECO:0000256" key="1">
    <source>
        <dbReference type="SAM" id="MobiDB-lite"/>
    </source>
</evidence>
<dbReference type="EMBL" id="CADCVD010000009">
    <property type="protein sequence ID" value="CAA9424760.1"/>
    <property type="molecule type" value="Genomic_DNA"/>
</dbReference>
<dbReference type="PANTHER" id="PTHR39200">
    <property type="entry name" value="HYPOTHETICAL EXPORTED PROTEIN"/>
    <property type="match status" value="1"/>
</dbReference>
<evidence type="ECO:0000259" key="3">
    <source>
        <dbReference type="Pfam" id="PF10988"/>
    </source>
</evidence>
<proteinExistence type="predicted"/>
<evidence type="ECO:0000256" key="2">
    <source>
        <dbReference type="SAM" id="SignalP"/>
    </source>
</evidence>
<dbReference type="AlphaFoldDB" id="A0A6J4PT63"/>
<reference evidence="4" key="1">
    <citation type="submission" date="2020-02" db="EMBL/GenBank/DDBJ databases">
        <authorList>
            <person name="Meier V. D."/>
        </authorList>
    </citation>
    <scope>NUCLEOTIDE SEQUENCE</scope>
    <source>
        <strain evidence="4">AVDCRST_MAG37</strain>
    </source>
</reference>
<dbReference type="Pfam" id="PF10988">
    <property type="entry name" value="DUF2807"/>
    <property type="match status" value="1"/>
</dbReference>
<feature type="signal peptide" evidence="2">
    <location>
        <begin position="1"/>
        <end position="19"/>
    </location>
</feature>
<evidence type="ECO:0000313" key="4">
    <source>
        <dbReference type="EMBL" id="CAA9424760.1"/>
    </source>
</evidence>
<gene>
    <name evidence="4" type="ORF">AVDCRST_MAG37-180</name>
</gene>
<keyword evidence="2" id="KW-0732">Signal</keyword>
<name>A0A6J4PT63_9ACTN</name>
<feature type="chain" id="PRO_5027026604" description="Putative auto-transporter adhesin head GIN domain-containing protein" evidence="2">
    <location>
        <begin position="20"/>
        <end position="341"/>
    </location>
</feature>
<feature type="region of interest" description="Disordered" evidence="1">
    <location>
        <begin position="122"/>
        <end position="162"/>
    </location>
</feature>
<dbReference type="PANTHER" id="PTHR39200:SF1">
    <property type="entry name" value="AUTO-TRANSPORTER ADHESIN HEAD GIN DOMAIN-CONTAINING PROTEIN-RELATED"/>
    <property type="match status" value="1"/>
</dbReference>
<organism evidence="4">
    <name type="scientific">uncultured Rubrobacteraceae bacterium</name>
    <dbReference type="NCBI Taxonomy" id="349277"/>
    <lineage>
        <taxon>Bacteria</taxon>
        <taxon>Bacillati</taxon>
        <taxon>Actinomycetota</taxon>
        <taxon>Rubrobacteria</taxon>
        <taxon>Rubrobacterales</taxon>
        <taxon>Rubrobacteraceae</taxon>
        <taxon>environmental samples</taxon>
    </lineage>
</organism>
<feature type="domain" description="Putative auto-transporter adhesin head GIN" evidence="3">
    <location>
        <begin position="165"/>
        <end position="326"/>
    </location>
</feature>